<feature type="region of interest" description="Disordered" evidence="6">
    <location>
        <begin position="87"/>
        <end position="117"/>
    </location>
</feature>
<evidence type="ECO:0000256" key="3">
    <source>
        <dbReference type="ARBA" id="ARBA00023125"/>
    </source>
</evidence>
<dbReference type="EMBL" id="AMGW01000001">
    <property type="protein sequence ID" value="EXJ64984.1"/>
    <property type="molecule type" value="Genomic_DNA"/>
</dbReference>
<evidence type="ECO:0000256" key="4">
    <source>
        <dbReference type="ARBA" id="ARBA00023163"/>
    </source>
</evidence>
<dbReference type="CDD" id="cd00067">
    <property type="entry name" value="GAL4"/>
    <property type="match status" value="1"/>
</dbReference>
<dbReference type="SMART" id="SM00066">
    <property type="entry name" value="GAL4"/>
    <property type="match status" value="1"/>
</dbReference>
<dbReference type="PROSITE" id="PS00463">
    <property type="entry name" value="ZN2_CY6_FUNGAL_1"/>
    <property type="match status" value="1"/>
</dbReference>
<keyword evidence="1" id="KW-0479">Metal-binding</keyword>
<dbReference type="HOGENOM" id="CLU_006329_1_3_1"/>
<keyword evidence="2" id="KW-0805">Transcription regulation</keyword>
<feature type="compositionally biased region" description="Low complexity" evidence="6">
    <location>
        <begin position="524"/>
        <end position="541"/>
    </location>
</feature>
<evidence type="ECO:0000256" key="2">
    <source>
        <dbReference type="ARBA" id="ARBA00023015"/>
    </source>
</evidence>
<organism evidence="8 9">
    <name type="scientific">Cladophialophora yegresii CBS 114405</name>
    <dbReference type="NCBI Taxonomy" id="1182544"/>
    <lineage>
        <taxon>Eukaryota</taxon>
        <taxon>Fungi</taxon>
        <taxon>Dikarya</taxon>
        <taxon>Ascomycota</taxon>
        <taxon>Pezizomycotina</taxon>
        <taxon>Eurotiomycetes</taxon>
        <taxon>Chaetothyriomycetidae</taxon>
        <taxon>Chaetothyriales</taxon>
        <taxon>Herpotrichiellaceae</taxon>
        <taxon>Cladophialophora</taxon>
    </lineage>
</organism>
<evidence type="ECO:0000256" key="5">
    <source>
        <dbReference type="ARBA" id="ARBA00023242"/>
    </source>
</evidence>
<evidence type="ECO:0000313" key="8">
    <source>
        <dbReference type="EMBL" id="EXJ64984.1"/>
    </source>
</evidence>
<feature type="region of interest" description="Disordered" evidence="6">
    <location>
        <begin position="524"/>
        <end position="545"/>
    </location>
</feature>
<keyword evidence="4" id="KW-0804">Transcription</keyword>
<reference evidence="8 9" key="1">
    <citation type="submission" date="2013-03" db="EMBL/GenBank/DDBJ databases">
        <title>The Genome Sequence of Cladophialophora yegresii CBS 114405.</title>
        <authorList>
            <consortium name="The Broad Institute Genomics Platform"/>
            <person name="Cuomo C."/>
            <person name="de Hoog S."/>
            <person name="Gorbushina A."/>
            <person name="Walker B."/>
            <person name="Young S.K."/>
            <person name="Zeng Q."/>
            <person name="Gargeya S."/>
            <person name="Fitzgerald M."/>
            <person name="Haas B."/>
            <person name="Abouelleil A."/>
            <person name="Allen A.W."/>
            <person name="Alvarado L."/>
            <person name="Arachchi H.M."/>
            <person name="Berlin A.M."/>
            <person name="Chapman S.B."/>
            <person name="Gainer-Dewar J."/>
            <person name="Goldberg J."/>
            <person name="Griggs A."/>
            <person name="Gujja S."/>
            <person name="Hansen M."/>
            <person name="Howarth C."/>
            <person name="Imamovic A."/>
            <person name="Ireland A."/>
            <person name="Larimer J."/>
            <person name="McCowan C."/>
            <person name="Murphy C."/>
            <person name="Pearson M."/>
            <person name="Poon T.W."/>
            <person name="Priest M."/>
            <person name="Roberts A."/>
            <person name="Saif S."/>
            <person name="Shea T."/>
            <person name="Sisk P."/>
            <person name="Sykes S."/>
            <person name="Wortman J."/>
            <person name="Nusbaum C."/>
            <person name="Birren B."/>
        </authorList>
    </citation>
    <scope>NUCLEOTIDE SEQUENCE [LARGE SCALE GENOMIC DNA]</scope>
    <source>
        <strain evidence="8 9">CBS 114405</strain>
    </source>
</reference>
<keyword evidence="5" id="KW-0539">Nucleus</keyword>
<dbReference type="Pfam" id="PF00172">
    <property type="entry name" value="Zn_clus"/>
    <property type="match status" value="1"/>
</dbReference>
<feature type="domain" description="Zn(2)-C6 fungal-type" evidence="7">
    <location>
        <begin position="29"/>
        <end position="61"/>
    </location>
</feature>
<dbReference type="InterPro" id="IPR001138">
    <property type="entry name" value="Zn2Cys6_DnaBD"/>
</dbReference>
<sequence>MSSLETSATSTLSGLHSTERVVKKRASQACHHCRTRKVKCDLVKSGIPCHNCSSDGIECVILESKRSRKYRLQKRQLSSLVSLPTISQAQPRSTSDSTLSCPGPNDVHTIDGTTAPATEGWRTDVRSVHTTPIIPSFIPNSFQSPPAVTPVGAQSQVGATSPVSIRQQPAFELPAYIRPSRPDVRQDDLEFLCRRGALSIPVGELRDQLLHCFVLYVYPFMPIVDLEDFMGALDGNDASPKISLIVFHAVLFSATAYVDLPLLQEAGYENRRAARADYYQKVKLLYDFDWDVDRIALIQSLLMMNYWYVSENDQKDPWHWLGICVSLATSIGLNQPFTYTQKDPKTAALWRRVWWCCLYRDRVIAISMRRPMRIGNEAIRLPLLGLSDFETKSVTSAIPCLRDCDFLTNAYTRTMLAEMCVAKIKLLVFVGQILRDFYHLRGFGGSTAESTMLYTPRRSEVNSKQYLDLQHALDQWYRDLPPSCWLVTGNTNVDPDTSTADALLVHRSVLRMLYLMATEALNRPQSLSKPSGGSSGNSPTSKVKEAAEKIAEMVESMQEKDLIRFLPPLSVSFMLLALASFLVDIKAKGQTVGALPGQQFHVCVRALLRLREIWPIADAACFLIGQMITKHQVGKISTPGIQPMPMDASDAPTNVWRNPGETTRSNTTHTAVLPYADLEGPGPTAVAFTSSFQPSGDPGTVPGTTAPTPSAAAALATEGFAIPYTWTGEDFDFEGGDYGPMIEAHALNMDLAMPDADVLAYFEDSTFVFNFEPSPNNDHTSTNTGGGGAPGHSEGMLASYPSQTQAHAVGQQQRPPSIASSMVGQGQGQSWNPVVASQYMETFRSSQSI</sequence>
<dbReference type="GO" id="GO:0006351">
    <property type="term" value="P:DNA-templated transcription"/>
    <property type="evidence" value="ECO:0007669"/>
    <property type="project" value="InterPro"/>
</dbReference>
<protein>
    <recommendedName>
        <fullName evidence="7">Zn(2)-C6 fungal-type domain-containing protein</fullName>
    </recommendedName>
</protein>
<dbReference type="RefSeq" id="XP_007753551.1">
    <property type="nucleotide sequence ID" value="XM_007755361.1"/>
</dbReference>
<dbReference type="Pfam" id="PF04082">
    <property type="entry name" value="Fungal_trans"/>
    <property type="match status" value="1"/>
</dbReference>
<accession>W9X3C2</accession>
<dbReference type="GeneID" id="19175936"/>
<dbReference type="PROSITE" id="PS50048">
    <property type="entry name" value="ZN2_CY6_FUNGAL_2"/>
    <property type="match status" value="1"/>
</dbReference>
<keyword evidence="9" id="KW-1185">Reference proteome</keyword>
<proteinExistence type="predicted"/>
<feature type="compositionally biased region" description="Polar residues" evidence="6">
    <location>
        <begin position="773"/>
        <end position="783"/>
    </location>
</feature>
<gene>
    <name evidence="8" type="ORF">A1O7_01323</name>
</gene>
<evidence type="ECO:0000259" key="7">
    <source>
        <dbReference type="PROSITE" id="PS50048"/>
    </source>
</evidence>
<dbReference type="SUPFAM" id="SSF57701">
    <property type="entry name" value="Zn2/Cys6 DNA-binding domain"/>
    <property type="match status" value="1"/>
</dbReference>
<dbReference type="Proteomes" id="UP000019473">
    <property type="component" value="Unassembled WGS sequence"/>
</dbReference>
<feature type="compositionally biased region" description="Polar residues" evidence="6">
    <location>
        <begin position="87"/>
        <end position="100"/>
    </location>
</feature>
<dbReference type="AlphaFoldDB" id="W9X3C2"/>
<dbReference type="InterPro" id="IPR052761">
    <property type="entry name" value="Fungal_Detox/Toxin_TFs"/>
</dbReference>
<name>W9X3C2_9EURO</name>
<dbReference type="OrthoDB" id="4451586at2759"/>
<keyword evidence="3" id="KW-0238">DNA-binding</keyword>
<dbReference type="GO" id="GO:0003677">
    <property type="term" value="F:DNA binding"/>
    <property type="evidence" value="ECO:0007669"/>
    <property type="project" value="UniProtKB-KW"/>
</dbReference>
<dbReference type="VEuPathDB" id="FungiDB:A1O7_01323"/>
<dbReference type="PANTHER" id="PTHR47425:SF3">
    <property type="entry name" value="ZN(II)2CYS6 TRANSCRIPTION FACTOR (EUROFUNG)"/>
    <property type="match status" value="1"/>
</dbReference>
<evidence type="ECO:0000256" key="1">
    <source>
        <dbReference type="ARBA" id="ARBA00022723"/>
    </source>
</evidence>
<dbReference type="CDD" id="cd12148">
    <property type="entry name" value="fungal_TF_MHR"/>
    <property type="match status" value="1"/>
</dbReference>
<dbReference type="SMART" id="SM00906">
    <property type="entry name" value="Fungal_trans"/>
    <property type="match status" value="1"/>
</dbReference>
<evidence type="ECO:0000256" key="6">
    <source>
        <dbReference type="SAM" id="MobiDB-lite"/>
    </source>
</evidence>
<comment type="caution">
    <text evidence="8">The sequence shown here is derived from an EMBL/GenBank/DDBJ whole genome shotgun (WGS) entry which is preliminary data.</text>
</comment>
<feature type="compositionally biased region" description="Polar residues" evidence="6">
    <location>
        <begin position="800"/>
        <end position="828"/>
    </location>
</feature>
<dbReference type="InterPro" id="IPR007219">
    <property type="entry name" value="XnlR_reg_dom"/>
</dbReference>
<dbReference type="eggNOG" id="ENOG502RHAD">
    <property type="taxonomic scope" value="Eukaryota"/>
</dbReference>
<dbReference type="STRING" id="1182544.W9X3C2"/>
<dbReference type="GO" id="GO:0008270">
    <property type="term" value="F:zinc ion binding"/>
    <property type="evidence" value="ECO:0007669"/>
    <property type="project" value="InterPro"/>
</dbReference>
<dbReference type="GO" id="GO:0000981">
    <property type="term" value="F:DNA-binding transcription factor activity, RNA polymerase II-specific"/>
    <property type="evidence" value="ECO:0007669"/>
    <property type="project" value="InterPro"/>
</dbReference>
<evidence type="ECO:0000313" key="9">
    <source>
        <dbReference type="Proteomes" id="UP000019473"/>
    </source>
</evidence>
<dbReference type="InterPro" id="IPR036864">
    <property type="entry name" value="Zn2-C6_fun-type_DNA-bd_sf"/>
</dbReference>
<feature type="region of interest" description="Disordered" evidence="6">
    <location>
        <begin position="773"/>
        <end position="828"/>
    </location>
</feature>
<dbReference type="Gene3D" id="4.10.240.10">
    <property type="entry name" value="Zn(2)-C6 fungal-type DNA-binding domain"/>
    <property type="match status" value="1"/>
</dbReference>
<dbReference type="PANTHER" id="PTHR47425">
    <property type="entry name" value="FARB-RELATED"/>
    <property type="match status" value="1"/>
</dbReference>